<keyword evidence="1" id="KW-1133">Transmembrane helix</keyword>
<proteinExistence type="predicted"/>
<keyword evidence="1" id="KW-0812">Transmembrane</keyword>
<evidence type="ECO:0000313" key="2">
    <source>
        <dbReference type="EMBL" id="MES5149433.1"/>
    </source>
</evidence>
<keyword evidence="5" id="KW-1185">Reference proteome</keyword>
<accession>A0A135YL19</accession>
<sequence length="283" mass="33110">MTRKYFKLAGLAYLASVTFPILLLWLARLYPANVFNGLVMILILAILTGLIFSRVDVTWLILILTTIGAGFLLLGYVVMPVKEKFLLLIAYPIEASLVTVIRQHIIRWSFFTNRNDEIRHYNSLYDRRLKLRTFDSAEKFYQNELHKIEQHPELDLWSNVQIVSWDQHKQYAEAHPNSHDRILKQITKVLKNNRLKGEFIYFMGDATFLIISPEIPNELVKKVNHIVDTKLSELELPIPVSLKHASVHINVDNSDRFPDLIAVIRFLRRELETEIVTEYIKER</sequence>
<reference evidence="3 4" key="1">
    <citation type="submission" date="2019-01" db="EMBL/GenBank/DDBJ databases">
        <title>The genome sequence of Lactobacillus crispatus L49.</title>
        <authorList>
            <person name="Zhong J."/>
            <person name="Zhang J."/>
        </authorList>
    </citation>
    <scope>NUCLEOTIDE SEQUENCE [LARGE SCALE GENOMIC DNA]</scope>
    <source>
        <strain evidence="3 4">L49</strain>
    </source>
</reference>
<dbReference type="EMBL" id="JBETVU010000012">
    <property type="protein sequence ID" value="MES5149433.1"/>
    <property type="molecule type" value="Genomic_DNA"/>
</dbReference>
<evidence type="ECO:0000313" key="3">
    <source>
        <dbReference type="EMBL" id="RXF54696.1"/>
    </source>
</evidence>
<dbReference type="AlphaFoldDB" id="A0A135YL19"/>
<reference evidence="2" key="2">
    <citation type="submission" date="2024-06" db="EMBL/GenBank/DDBJ databases">
        <title>Vaginal Lactobacillus fatty acid response mechanisms reveal a metabolite-targeted strategy for bacterial vaginosis treatment.</title>
        <authorList>
            <person name="Zhu M."/>
            <person name="Blainey P.C."/>
            <person name="Bloom S.M."/>
            <person name="Kwon D.S."/>
        </authorList>
    </citation>
    <scope>NUCLEOTIDE SEQUENCE</scope>
    <source>
        <strain evidence="2">194_F1_1</strain>
    </source>
</reference>
<protein>
    <submittedName>
        <fullName evidence="3">Diguanylate cyclase</fullName>
    </submittedName>
</protein>
<dbReference type="EMBL" id="SCLX01000117">
    <property type="protein sequence ID" value="RXF54696.1"/>
    <property type="molecule type" value="Genomic_DNA"/>
</dbReference>
<name>A0A135YL19_9LACO</name>
<gene>
    <name evidence="2" type="ORF">ABVC42_05765</name>
    <name evidence="3" type="ORF">ERD32_11665</name>
</gene>
<feature type="transmembrane region" description="Helical" evidence="1">
    <location>
        <begin position="33"/>
        <end position="52"/>
    </location>
</feature>
<evidence type="ECO:0000313" key="5">
    <source>
        <dbReference type="Proteomes" id="UP001434419"/>
    </source>
</evidence>
<feature type="transmembrane region" description="Helical" evidence="1">
    <location>
        <begin position="59"/>
        <end position="79"/>
    </location>
</feature>
<organism evidence="3 4">
    <name type="scientific">Lactobacillus crispatus</name>
    <dbReference type="NCBI Taxonomy" id="47770"/>
    <lineage>
        <taxon>Bacteria</taxon>
        <taxon>Bacillati</taxon>
        <taxon>Bacillota</taxon>
        <taxon>Bacilli</taxon>
        <taxon>Lactobacillales</taxon>
        <taxon>Lactobacillaceae</taxon>
        <taxon>Lactobacillus</taxon>
    </lineage>
</organism>
<dbReference type="RefSeq" id="WP_005719074.1">
    <property type="nucleotide sequence ID" value="NZ_CP046589.1"/>
</dbReference>
<dbReference type="Proteomes" id="UP000289808">
    <property type="component" value="Unassembled WGS sequence"/>
</dbReference>
<dbReference type="STRING" id="47770.GCA_001567095_00872"/>
<keyword evidence="1" id="KW-0472">Membrane</keyword>
<dbReference type="Proteomes" id="UP001434419">
    <property type="component" value="Unassembled WGS sequence"/>
</dbReference>
<feature type="transmembrane region" description="Helical" evidence="1">
    <location>
        <begin position="5"/>
        <end position="27"/>
    </location>
</feature>
<comment type="caution">
    <text evidence="3">The sequence shown here is derived from an EMBL/GenBank/DDBJ whole genome shotgun (WGS) entry which is preliminary data.</text>
</comment>
<evidence type="ECO:0000313" key="4">
    <source>
        <dbReference type="Proteomes" id="UP000289808"/>
    </source>
</evidence>
<evidence type="ECO:0000256" key="1">
    <source>
        <dbReference type="SAM" id="Phobius"/>
    </source>
</evidence>